<sequence>MKIYFGQLYIQAGISFPFSSSFQRFLSEEVSKLVEMSPKFEQSYGIEYELMFRISAKKESLTNEICGPTIFKKEKDIEYTIFLPYKLIIKQSNPNKCALEFLFEGIYTVLDLYEINTLRLKIEQNNIINKIISSSNMFKDTSVY</sequence>
<dbReference type="KEGG" id="bsa:Bacsa_1042"/>
<gene>
    <name evidence="1" type="ordered locus">Bacsa_1042</name>
</gene>
<accession>F0R4R6</accession>
<dbReference type="EMBL" id="CP002530">
    <property type="protein sequence ID" value="ADY35630.1"/>
    <property type="molecule type" value="Genomic_DNA"/>
</dbReference>
<dbReference type="HOGENOM" id="CLU_1792625_0_0_10"/>
<reference evidence="1 2" key="1">
    <citation type="journal article" date="2011" name="Stand. Genomic Sci.">
        <title>Complete genome sequence of Bacteroides salanitronis type strain (BL78).</title>
        <authorList>
            <person name="Gronow S."/>
            <person name="Held B."/>
            <person name="Lucas S."/>
            <person name="Lapidus A."/>
            <person name="Del Rio T.G."/>
            <person name="Nolan M."/>
            <person name="Tice H."/>
            <person name="Deshpande S."/>
            <person name="Cheng J.F."/>
            <person name="Pitluck S."/>
            <person name="Liolios K."/>
            <person name="Pagani I."/>
            <person name="Ivanova N."/>
            <person name="Mavromatis K."/>
            <person name="Pati A."/>
            <person name="Tapia R."/>
            <person name="Han C."/>
            <person name="Goodwin L."/>
            <person name="Chen A."/>
            <person name="Palaniappan K."/>
            <person name="Land M."/>
            <person name="Hauser L."/>
            <person name="Chang Y.J."/>
            <person name="Jeffries C.D."/>
            <person name="Brambilla E.M."/>
            <person name="Rohde M."/>
            <person name="Goker M."/>
            <person name="Detter J.C."/>
            <person name="Woyke T."/>
            <person name="Bristow J."/>
            <person name="Markowitz V."/>
            <person name="Hugenholtz P."/>
            <person name="Kyrpides N.C."/>
            <person name="Klenk H.P."/>
            <person name="Eisen J.A."/>
        </authorList>
    </citation>
    <scope>NUCLEOTIDE SEQUENCE [LARGE SCALE GENOMIC DNA]</scope>
    <source>
        <strain evidence="1 2">DSM 18170</strain>
    </source>
</reference>
<evidence type="ECO:0000313" key="2">
    <source>
        <dbReference type="Proteomes" id="UP000007486"/>
    </source>
</evidence>
<keyword evidence="2" id="KW-1185">Reference proteome</keyword>
<name>F0R4R6_PHOSB</name>
<dbReference type="AlphaFoldDB" id="F0R4R6"/>
<evidence type="ECO:0000313" key="1">
    <source>
        <dbReference type="EMBL" id="ADY35630.1"/>
    </source>
</evidence>
<dbReference type="RefSeq" id="WP_013617078.1">
    <property type="nucleotide sequence ID" value="NC_015164.1"/>
</dbReference>
<proteinExistence type="predicted"/>
<dbReference type="Proteomes" id="UP000007486">
    <property type="component" value="Chromosome"/>
</dbReference>
<organism evidence="1 2">
    <name type="scientific">Phocaeicola salanitronis (strain DSM 18170 / JCM 13657 / CCUG 60908 / BL78)</name>
    <name type="common">Bacteroides salanitronis</name>
    <dbReference type="NCBI Taxonomy" id="667015"/>
    <lineage>
        <taxon>Bacteria</taxon>
        <taxon>Pseudomonadati</taxon>
        <taxon>Bacteroidota</taxon>
        <taxon>Bacteroidia</taxon>
        <taxon>Bacteroidales</taxon>
        <taxon>Bacteroidaceae</taxon>
        <taxon>Phocaeicola</taxon>
    </lineage>
</organism>
<protein>
    <submittedName>
        <fullName evidence="1">Uncharacterized protein</fullName>
    </submittedName>
</protein>